<dbReference type="Pfam" id="PF12146">
    <property type="entry name" value="Hydrolase_4"/>
    <property type="match status" value="1"/>
</dbReference>
<organism evidence="2 3">
    <name type="scientific">Tissierella carlieri</name>
    <dbReference type="NCBI Taxonomy" id="689904"/>
    <lineage>
        <taxon>Bacteria</taxon>
        <taxon>Bacillati</taxon>
        <taxon>Bacillota</taxon>
        <taxon>Tissierellia</taxon>
        <taxon>Tissierellales</taxon>
        <taxon>Tissierellaceae</taxon>
        <taxon>Tissierella</taxon>
    </lineage>
</organism>
<dbReference type="PROSITE" id="PS51257">
    <property type="entry name" value="PROKAR_LIPOPROTEIN"/>
    <property type="match status" value="1"/>
</dbReference>
<evidence type="ECO:0000313" key="2">
    <source>
        <dbReference type="EMBL" id="MCQ4923229.1"/>
    </source>
</evidence>
<dbReference type="Proteomes" id="UP001524478">
    <property type="component" value="Unassembled WGS sequence"/>
</dbReference>
<dbReference type="InterPro" id="IPR029058">
    <property type="entry name" value="AB_hydrolase_fold"/>
</dbReference>
<feature type="domain" description="Serine aminopeptidase S33" evidence="1">
    <location>
        <begin position="93"/>
        <end position="185"/>
    </location>
</feature>
<protein>
    <submittedName>
        <fullName evidence="2">Lysophospholipase</fullName>
    </submittedName>
</protein>
<dbReference type="RefSeq" id="WP_256311258.1">
    <property type="nucleotide sequence ID" value="NZ_JANGAC010000005.1"/>
</dbReference>
<dbReference type="SUPFAM" id="SSF53474">
    <property type="entry name" value="alpha/beta-Hydrolases"/>
    <property type="match status" value="1"/>
</dbReference>
<dbReference type="InterPro" id="IPR053145">
    <property type="entry name" value="AB_hydrolase_Est10"/>
</dbReference>
<name>A0ABT1S9S6_9FIRM</name>
<keyword evidence="3" id="KW-1185">Reference proteome</keyword>
<dbReference type="PANTHER" id="PTHR43265">
    <property type="entry name" value="ESTERASE ESTD"/>
    <property type="match status" value="1"/>
</dbReference>
<dbReference type="PANTHER" id="PTHR43265:SF1">
    <property type="entry name" value="ESTERASE ESTD"/>
    <property type="match status" value="1"/>
</dbReference>
<evidence type="ECO:0000259" key="1">
    <source>
        <dbReference type="Pfam" id="PF12146"/>
    </source>
</evidence>
<gene>
    <name evidence="2" type="ORF">NE686_09050</name>
</gene>
<comment type="caution">
    <text evidence="2">The sequence shown here is derived from an EMBL/GenBank/DDBJ whole genome shotgun (WGS) entry which is preliminary data.</text>
</comment>
<sequence>MNKTNRITLFLMIILILTSVIGCTKNNDNDEIGTEFIEEEYNLEVAEGNIYGTLTLPKEGNNFPVAIIIAGSGPTDRDGNNPLAGKNNSLKMISESLAKEGIASIRYDKRGIGESKSLVKKEEDLIFEDYIDDVVRWVNKLREDKRFSKVIIIGHSEGALIGATASYKSNVEGFISVSGMGYSAYDTLKRQLKNQSGDIYDKSLPLLDTLKEGNLIFNPPQELYSLFRPSVQPYMISWFKYDPVAEIANVKVPILILQGDNDIQVEVTDAEILHEGNPDSKLVIIKGMNHVLKDAPTDKEGNMATYSKPDLPLNQEFITEIITFVKGI</sequence>
<accession>A0ABT1S9S6</accession>
<dbReference type="EMBL" id="JANGAC010000005">
    <property type="protein sequence ID" value="MCQ4923229.1"/>
    <property type="molecule type" value="Genomic_DNA"/>
</dbReference>
<dbReference type="InterPro" id="IPR022742">
    <property type="entry name" value="Hydrolase_4"/>
</dbReference>
<proteinExistence type="predicted"/>
<reference evidence="2 3" key="1">
    <citation type="submission" date="2022-06" db="EMBL/GenBank/DDBJ databases">
        <title>Isolation of gut microbiota from human fecal samples.</title>
        <authorList>
            <person name="Pamer E.G."/>
            <person name="Barat B."/>
            <person name="Waligurski E."/>
            <person name="Medina S."/>
            <person name="Paddock L."/>
            <person name="Mostad J."/>
        </authorList>
    </citation>
    <scope>NUCLEOTIDE SEQUENCE [LARGE SCALE GENOMIC DNA]</scope>
    <source>
        <strain evidence="2 3">DFI.7.95</strain>
    </source>
</reference>
<dbReference type="Gene3D" id="3.40.50.1820">
    <property type="entry name" value="alpha/beta hydrolase"/>
    <property type="match status" value="1"/>
</dbReference>
<evidence type="ECO:0000313" key="3">
    <source>
        <dbReference type="Proteomes" id="UP001524478"/>
    </source>
</evidence>